<sequence length="168" mass="19173">MASKKQVNLRELSKILQISQPTIRDWILKGCPAERTSKGFLFVPDEVFSWREKYLSEKKQSSEGYERARTERMIWLAKQAELNYKKQEGILVDAGEVKQAAFETARQVRDGLLNIPNRISDLLVGEINSAGRIDGAKVKEILDKELRQALEALSDNLNKSTEVHDDKN</sequence>
<evidence type="ECO:0000313" key="2">
    <source>
        <dbReference type="Proteomes" id="UP000032309"/>
    </source>
</evidence>
<keyword evidence="2" id="KW-1185">Reference proteome</keyword>
<dbReference type="RefSeq" id="WP_052564004.1">
    <property type="nucleotide sequence ID" value="NZ_BAFN01000001.1"/>
</dbReference>
<dbReference type="Proteomes" id="UP000032309">
    <property type="component" value="Unassembled WGS sequence"/>
</dbReference>
<name>A0ABQ0JYX6_9BACT</name>
<gene>
    <name evidence="1" type="ORF">BROSI_A2477</name>
</gene>
<dbReference type="Gene3D" id="1.10.10.10">
    <property type="entry name" value="Winged helix-like DNA-binding domain superfamily/Winged helix DNA-binding domain"/>
    <property type="match status" value="1"/>
</dbReference>
<dbReference type="InterPro" id="IPR036388">
    <property type="entry name" value="WH-like_DNA-bd_sf"/>
</dbReference>
<proteinExistence type="predicted"/>
<dbReference type="EMBL" id="BAFN01000001">
    <property type="protein sequence ID" value="GAN33942.1"/>
    <property type="molecule type" value="Genomic_DNA"/>
</dbReference>
<dbReference type="SUPFAM" id="SSF46955">
    <property type="entry name" value="Putative DNA-binding domain"/>
    <property type="match status" value="1"/>
</dbReference>
<dbReference type="InterPro" id="IPR009061">
    <property type="entry name" value="DNA-bd_dom_put_sf"/>
</dbReference>
<comment type="caution">
    <text evidence="1">The sequence shown here is derived from an EMBL/GenBank/DDBJ whole genome shotgun (WGS) entry which is preliminary data.</text>
</comment>
<protein>
    <submittedName>
        <fullName evidence="1">Uncharacterized protein</fullName>
    </submittedName>
</protein>
<evidence type="ECO:0000313" key="1">
    <source>
        <dbReference type="EMBL" id="GAN33942.1"/>
    </source>
</evidence>
<accession>A0ABQ0JYX6</accession>
<reference evidence="2" key="1">
    <citation type="journal article" date="2015" name="Genome Announc.">
        <title>Draft Genome Sequence of an Anaerobic Ammonium-Oxidizing Bacterium, "Candidatus Brocadia sinica".</title>
        <authorList>
            <person name="Oshiki M."/>
            <person name="Shinyako-Hata K."/>
            <person name="Satoh H."/>
            <person name="Okabe S."/>
        </authorList>
    </citation>
    <scope>NUCLEOTIDE SEQUENCE [LARGE SCALE GENOMIC DNA]</scope>
    <source>
        <strain evidence="2">JPN1</strain>
    </source>
</reference>
<organism evidence="1 2">
    <name type="scientific">Candidatus Brocadia sinica JPN1</name>
    <dbReference type="NCBI Taxonomy" id="1197129"/>
    <lineage>
        <taxon>Bacteria</taxon>
        <taxon>Pseudomonadati</taxon>
        <taxon>Planctomycetota</taxon>
        <taxon>Candidatus Brocadiia</taxon>
        <taxon>Candidatus Brocadiales</taxon>
        <taxon>Candidatus Brocadiaceae</taxon>
        <taxon>Candidatus Brocadia</taxon>
    </lineage>
</organism>